<dbReference type="InParanoid" id="A0A6L2Q9D5"/>
<comment type="caution">
    <text evidence="1">The sequence shown here is derived from an EMBL/GenBank/DDBJ whole genome shotgun (WGS) entry which is preliminary data.</text>
</comment>
<gene>
    <name evidence="1" type="ORF">Cfor_00503</name>
</gene>
<protein>
    <submittedName>
        <fullName evidence="1">Uncharacterized protein</fullName>
    </submittedName>
</protein>
<dbReference type="EMBL" id="BLKM01000905">
    <property type="protein sequence ID" value="GFG39508.1"/>
    <property type="molecule type" value="Genomic_DNA"/>
</dbReference>
<keyword evidence="2" id="KW-1185">Reference proteome</keyword>
<dbReference type="Proteomes" id="UP000502823">
    <property type="component" value="Unassembled WGS sequence"/>
</dbReference>
<proteinExistence type="predicted"/>
<accession>A0A6L2Q9D5</accession>
<sequence>MLSETEERTLDSSNVSNFDVKFECVAAFVEVVSAYATVNPTNLASSGVDENNCADMLTGGQNEQQISGQCEFNAEQCAGVGDMAVRNLHLASGCRNTPALLTDSGILKTKRPRSPNSSIREHISFKREGSPLRENCQPRKFVSLLLKVYIGSRELQQTVFSPGQKEINQSQFCNTGRESQ</sequence>
<evidence type="ECO:0000313" key="2">
    <source>
        <dbReference type="Proteomes" id="UP000502823"/>
    </source>
</evidence>
<reference evidence="2" key="1">
    <citation type="submission" date="2020-01" db="EMBL/GenBank/DDBJ databases">
        <title>Draft genome sequence of the Termite Coptotermes fromosanus.</title>
        <authorList>
            <person name="Itakura S."/>
            <person name="Yosikawa Y."/>
            <person name="Umezawa K."/>
        </authorList>
    </citation>
    <scope>NUCLEOTIDE SEQUENCE [LARGE SCALE GENOMIC DNA]</scope>
</reference>
<dbReference type="AlphaFoldDB" id="A0A6L2Q9D5"/>
<name>A0A6L2Q9D5_COPFO</name>
<organism evidence="1 2">
    <name type="scientific">Coptotermes formosanus</name>
    <name type="common">Formosan subterranean termite</name>
    <dbReference type="NCBI Taxonomy" id="36987"/>
    <lineage>
        <taxon>Eukaryota</taxon>
        <taxon>Metazoa</taxon>
        <taxon>Ecdysozoa</taxon>
        <taxon>Arthropoda</taxon>
        <taxon>Hexapoda</taxon>
        <taxon>Insecta</taxon>
        <taxon>Pterygota</taxon>
        <taxon>Neoptera</taxon>
        <taxon>Polyneoptera</taxon>
        <taxon>Dictyoptera</taxon>
        <taxon>Blattodea</taxon>
        <taxon>Blattoidea</taxon>
        <taxon>Termitoidae</taxon>
        <taxon>Rhinotermitidae</taxon>
        <taxon>Coptotermes</taxon>
    </lineage>
</organism>
<evidence type="ECO:0000313" key="1">
    <source>
        <dbReference type="EMBL" id="GFG39508.1"/>
    </source>
</evidence>